<accession>A0A444ZKH1</accession>
<dbReference type="AlphaFoldDB" id="A0A444ZKH1"/>
<reference evidence="2 3" key="1">
    <citation type="submission" date="2019-01" db="EMBL/GenBank/DDBJ databases">
        <title>Sequencing of cultivated peanut Arachis hypogaea provides insights into genome evolution and oil improvement.</title>
        <authorList>
            <person name="Chen X."/>
        </authorList>
    </citation>
    <scope>NUCLEOTIDE SEQUENCE [LARGE SCALE GENOMIC DNA]</scope>
    <source>
        <strain evidence="3">cv. Fuhuasheng</strain>
        <tissue evidence="2">Leaves</tissue>
    </source>
</reference>
<proteinExistence type="predicted"/>
<evidence type="ECO:0000313" key="2">
    <source>
        <dbReference type="EMBL" id="RYR14658.1"/>
    </source>
</evidence>
<gene>
    <name evidence="2" type="ORF">Ahy_B04g071321</name>
</gene>
<keyword evidence="3" id="KW-1185">Reference proteome</keyword>
<sequence>MSTCSNPPPQATTILTMMTRTASYVPKEFPTPSFSLGFTDSSQEETLTQEGRPGSEKEKSPETPILIEKLQELVVALNFVEDRSPSLKKQPADQFFEKFETPARRRELSADLKEKCYLWATHIKAYEDGGTNKWEPMCILHAQQPMRMSKIYFTSLKARLNIEAEIVTAMCLILNKQNIRRFEEQIYCLPLNMAIRNHDSGEFLHAKTKKPFDIENYKMFIPFLDLKKLASHPYITILSLCAN</sequence>
<evidence type="ECO:0000256" key="1">
    <source>
        <dbReference type="SAM" id="MobiDB-lite"/>
    </source>
</evidence>
<organism evidence="2 3">
    <name type="scientific">Arachis hypogaea</name>
    <name type="common">Peanut</name>
    <dbReference type="NCBI Taxonomy" id="3818"/>
    <lineage>
        <taxon>Eukaryota</taxon>
        <taxon>Viridiplantae</taxon>
        <taxon>Streptophyta</taxon>
        <taxon>Embryophyta</taxon>
        <taxon>Tracheophyta</taxon>
        <taxon>Spermatophyta</taxon>
        <taxon>Magnoliopsida</taxon>
        <taxon>eudicotyledons</taxon>
        <taxon>Gunneridae</taxon>
        <taxon>Pentapetalae</taxon>
        <taxon>rosids</taxon>
        <taxon>fabids</taxon>
        <taxon>Fabales</taxon>
        <taxon>Fabaceae</taxon>
        <taxon>Papilionoideae</taxon>
        <taxon>50 kb inversion clade</taxon>
        <taxon>dalbergioids sensu lato</taxon>
        <taxon>Dalbergieae</taxon>
        <taxon>Pterocarpus clade</taxon>
        <taxon>Arachis</taxon>
    </lineage>
</organism>
<feature type="compositionally biased region" description="Polar residues" evidence="1">
    <location>
        <begin position="34"/>
        <end position="49"/>
    </location>
</feature>
<feature type="region of interest" description="Disordered" evidence="1">
    <location>
        <begin position="34"/>
        <end position="62"/>
    </location>
</feature>
<comment type="caution">
    <text evidence="2">The sequence shown here is derived from an EMBL/GenBank/DDBJ whole genome shotgun (WGS) entry which is preliminary data.</text>
</comment>
<protein>
    <submittedName>
        <fullName evidence="2">Uncharacterized protein</fullName>
    </submittedName>
</protein>
<dbReference type="EMBL" id="SDMP01000014">
    <property type="protein sequence ID" value="RYR14658.1"/>
    <property type="molecule type" value="Genomic_DNA"/>
</dbReference>
<dbReference type="Proteomes" id="UP000289738">
    <property type="component" value="Chromosome B04"/>
</dbReference>
<name>A0A444ZKH1_ARAHY</name>
<evidence type="ECO:0000313" key="3">
    <source>
        <dbReference type="Proteomes" id="UP000289738"/>
    </source>
</evidence>